<dbReference type="EMBL" id="CAEZTM010000021">
    <property type="protein sequence ID" value="CAB4569349.1"/>
    <property type="molecule type" value="Genomic_DNA"/>
</dbReference>
<dbReference type="NCBIfam" id="TIGR01552">
    <property type="entry name" value="phd_fam"/>
    <property type="match status" value="1"/>
</dbReference>
<proteinExistence type="inferred from homology"/>
<reference evidence="2" key="1">
    <citation type="submission" date="2020-05" db="EMBL/GenBank/DDBJ databases">
        <authorList>
            <person name="Chiriac C."/>
            <person name="Salcher M."/>
            <person name="Ghai R."/>
            <person name="Kavagutti S V."/>
        </authorList>
    </citation>
    <scope>NUCLEOTIDE SEQUENCE</scope>
</reference>
<dbReference type="InterPro" id="IPR006442">
    <property type="entry name" value="Antitoxin_Phd/YefM"/>
</dbReference>
<name>A0A6J6E239_9ZZZZ</name>
<sequence length="92" mass="10370">MYENHKVSYNHSMAQHSISDIRDNLAAVIHESATEPVEIIRHGRRVAVMVSPTMFDRAMEALEDQADEAAFDEAISGEMIPWDEVKKELGLS</sequence>
<dbReference type="SUPFAM" id="SSF143120">
    <property type="entry name" value="YefM-like"/>
    <property type="match status" value="1"/>
</dbReference>
<comment type="similarity">
    <text evidence="1">Belongs to the phD/YefM antitoxin family.</text>
</comment>
<dbReference type="Gene3D" id="3.40.1620.10">
    <property type="entry name" value="YefM-like domain"/>
    <property type="match status" value="1"/>
</dbReference>
<dbReference type="Pfam" id="PF02604">
    <property type="entry name" value="PhdYeFM_antitox"/>
    <property type="match status" value="1"/>
</dbReference>
<evidence type="ECO:0000256" key="1">
    <source>
        <dbReference type="ARBA" id="ARBA00009981"/>
    </source>
</evidence>
<accession>A0A6J6E239</accession>
<organism evidence="2">
    <name type="scientific">freshwater metagenome</name>
    <dbReference type="NCBI Taxonomy" id="449393"/>
    <lineage>
        <taxon>unclassified sequences</taxon>
        <taxon>metagenomes</taxon>
        <taxon>ecological metagenomes</taxon>
    </lineage>
</organism>
<dbReference type="InterPro" id="IPR036165">
    <property type="entry name" value="YefM-like_sf"/>
</dbReference>
<gene>
    <name evidence="2" type="ORF">UFOPK1684_00612</name>
</gene>
<dbReference type="AlphaFoldDB" id="A0A6J6E239"/>
<protein>
    <submittedName>
        <fullName evidence="2">Unannotated protein</fullName>
    </submittedName>
</protein>
<evidence type="ECO:0000313" key="2">
    <source>
        <dbReference type="EMBL" id="CAB4569349.1"/>
    </source>
</evidence>